<evidence type="ECO:0000256" key="5">
    <source>
        <dbReference type="ARBA" id="ARBA00023242"/>
    </source>
</evidence>
<keyword evidence="1" id="KW-0479">Metal-binding</keyword>
<dbReference type="EMBL" id="ML738585">
    <property type="protein sequence ID" value="KAE8168578.1"/>
    <property type="molecule type" value="Genomic_DNA"/>
</dbReference>
<dbReference type="Proteomes" id="UP000326950">
    <property type="component" value="Unassembled WGS sequence"/>
</dbReference>
<keyword evidence="2" id="KW-0805">Transcription regulation</keyword>
<dbReference type="GO" id="GO:0006355">
    <property type="term" value="P:regulation of DNA-templated transcription"/>
    <property type="evidence" value="ECO:0007669"/>
    <property type="project" value="InterPro"/>
</dbReference>
<gene>
    <name evidence="8" type="ORF">BDV40DRAFT_307248</name>
</gene>
<proteinExistence type="predicted"/>
<evidence type="ECO:0000256" key="2">
    <source>
        <dbReference type="ARBA" id="ARBA00023015"/>
    </source>
</evidence>
<dbReference type="GO" id="GO:0046872">
    <property type="term" value="F:metal ion binding"/>
    <property type="evidence" value="ECO:0007669"/>
    <property type="project" value="UniProtKB-KW"/>
</dbReference>
<dbReference type="InterPro" id="IPR013700">
    <property type="entry name" value="AflR"/>
</dbReference>
<evidence type="ECO:0000256" key="1">
    <source>
        <dbReference type="ARBA" id="ARBA00022723"/>
    </source>
</evidence>
<dbReference type="GO" id="GO:0005634">
    <property type="term" value="C:nucleus"/>
    <property type="evidence" value="ECO:0007669"/>
    <property type="project" value="InterPro"/>
</dbReference>
<protein>
    <recommendedName>
        <fullName evidence="7">Aflatoxin regulatory protein domain-containing protein</fullName>
    </recommendedName>
</protein>
<evidence type="ECO:0000256" key="4">
    <source>
        <dbReference type="ARBA" id="ARBA00023163"/>
    </source>
</evidence>
<reference evidence="8 9" key="1">
    <citation type="submission" date="2019-04" db="EMBL/GenBank/DDBJ databases">
        <title>Friends and foes A comparative genomics study of 23 Aspergillus species from section Flavi.</title>
        <authorList>
            <consortium name="DOE Joint Genome Institute"/>
            <person name="Kjaerbolling I."/>
            <person name="Vesth T."/>
            <person name="Frisvad J.C."/>
            <person name="Nybo J.L."/>
            <person name="Theobald S."/>
            <person name="Kildgaard S."/>
            <person name="Isbrandt T."/>
            <person name="Kuo A."/>
            <person name="Sato A."/>
            <person name="Lyhne E.K."/>
            <person name="Kogle M.E."/>
            <person name="Wiebenga A."/>
            <person name="Kun R.S."/>
            <person name="Lubbers R.J."/>
            <person name="Makela M.R."/>
            <person name="Barry K."/>
            <person name="Chovatia M."/>
            <person name="Clum A."/>
            <person name="Daum C."/>
            <person name="Haridas S."/>
            <person name="He G."/>
            <person name="LaButti K."/>
            <person name="Lipzen A."/>
            <person name="Mondo S."/>
            <person name="Riley R."/>
            <person name="Salamov A."/>
            <person name="Simmons B.A."/>
            <person name="Magnuson J.K."/>
            <person name="Henrissat B."/>
            <person name="Mortensen U.H."/>
            <person name="Larsen T.O."/>
            <person name="Devries R.P."/>
            <person name="Grigoriev I.V."/>
            <person name="Machida M."/>
            <person name="Baker S.E."/>
            <person name="Andersen M.R."/>
        </authorList>
    </citation>
    <scope>NUCLEOTIDE SEQUENCE [LARGE SCALE GENOMIC DNA]</scope>
    <source>
        <strain evidence="8 9">CBS 117626</strain>
    </source>
</reference>
<feature type="region of interest" description="Disordered" evidence="6">
    <location>
        <begin position="1"/>
        <end position="25"/>
    </location>
</feature>
<evidence type="ECO:0000256" key="6">
    <source>
        <dbReference type="SAM" id="MobiDB-lite"/>
    </source>
</evidence>
<keyword evidence="5" id="KW-0539">Nucleus</keyword>
<dbReference type="AlphaFoldDB" id="A0A5N6VC19"/>
<accession>A0A5N6VC19</accession>
<dbReference type="GO" id="GO:0003677">
    <property type="term" value="F:DNA binding"/>
    <property type="evidence" value="ECO:0007669"/>
    <property type="project" value="UniProtKB-KW"/>
</dbReference>
<keyword evidence="4" id="KW-0804">Transcription</keyword>
<dbReference type="GO" id="GO:0045122">
    <property type="term" value="P:aflatoxin biosynthetic process"/>
    <property type="evidence" value="ECO:0007669"/>
    <property type="project" value="InterPro"/>
</dbReference>
<dbReference type="OrthoDB" id="2740448at2759"/>
<evidence type="ECO:0000313" key="8">
    <source>
        <dbReference type="EMBL" id="KAE8168578.1"/>
    </source>
</evidence>
<name>A0A5N6VC19_ASPTM</name>
<keyword evidence="9" id="KW-1185">Reference proteome</keyword>
<keyword evidence="3" id="KW-0238">DNA-binding</keyword>
<feature type="compositionally biased region" description="Polar residues" evidence="6">
    <location>
        <begin position="63"/>
        <end position="95"/>
    </location>
</feature>
<evidence type="ECO:0000313" key="9">
    <source>
        <dbReference type="Proteomes" id="UP000326950"/>
    </source>
</evidence>
<sequence length="314" mass="33951">MEVSAEPELQYLGDPPSVPSGFPDSGIPLSSVHDLLGNSQVDFTSLDFSNFESRELSLKWQMDPSSSTDNLSDDCTPSLTTEDNSISSVPETSYSPEDRLCQNPQGYCISLATGVLSSMHAGSSFCVLSMSGQGGGGQPQLSRAADDILSMNQSALGAVRSILKCSCYGSSQLLLVVTVICSEITTWYGHIVDIYNHRRHSTADRAVLPSSVGQVETQRRDFFIGNYRLGKDVEAALIRQVLLGMLRELQVVIGDMACHAGQSQAVNEPRSHFVQSDVRARMVAFLHTQLRALTSAVNNSDNDLGTMVPPISQN</sequence>
<feature type="domain" description="Aflatoxin regulatory protein" evidence="7">
    <location>
        <begin position="106"/>
        <end position="201"/>
    </location>
</feature>
<feature type="region of interest" description="Disordered" evidence="6">
    <location>
        <begin position="62"/>
        <end position="97"/>
    </location>
</feature>
<evidence type="ECO:0000256" key="3">
    <source>
        <dbReference type="ARBA" id="ARBA00023125"/>
    </source>
</evidence>
<evidence type="ECO:0000259" key="7">
    <source>
        <dbReference type="Pfam" id="PF08493"/>
    </source>
</evidence>
<organism evidence="8 9">
    <name type="scientific">Aspergillus tamarii</name>
    <dbReference type="NCBI Taxonomy" id="41984"/>
    <lineage>
        <taxon>Eukaryota</taxon>
        <taxon>Fungi</taxon>
        <taxon>Dikarya</taxon>
        <taxon>Ascomycota</taxon>
        <taxon>Pezizomycotina</taxon>
        <taxon>Eurotiomycetes</taxon>
        <taxon>Eurotiomycetidae</taxon>
        <taxon>Eurotiales</taxon>
        <taxon>Aspergillaceae</taxon>
        <taxon>Aspergillus</taxon>
        <taxon>Aspergillus subgen. Circumdati</taxon>
    </lineage>
</organism>
<dbReference type="Pfam" id="PF08493">
    <property type="entry name" value="AflR"/>
    <property type="match status" value="1"/>
</dbReference>